<evidence type="ECO:0000313" key="3">
    <source>
        <dbReference type="Proteomes" id="UP000515369"/>
    </source>
</evidence>
<sequence length="252" mass="27945">MTATLYTDSKPAYVSFDAAKLPSLLEKYGERLRVHHSDVPLAPAAESRATVQTWQGEPTKKTVKPKPKPVQALAPKKEVSTSPVVAKKPRAPRPQRAVIRLPDLTFYPNSGEAAAAIEVERSMIGKVIRGERPGAKGHYFRYATDAEAIVGKALPGVDNTPKLVRRSIPPTAKPVVNLTTGAYYVSAMQASKDIDCHVATLCHFLNKRVKPRKTNRRLKVKKQRTVRGFLFRYATEEEIKVGHYIPQAERLG</sequence>
<protein>
    <submittedName>
        <fullName evidence="2">Uncharacterized protein</fullName>
    </submittedName>
</protein>
<gene>
    <name evidence="2" type="ORF">H3H32_10965</name>
</gene>
<dbReference type="AlphaFoldDB" id="A0A7G5H2M2"/>
<feature type="region of interest" description="Disordered" evidence="1">
    <location>
        <begin position="45"/>
        <end position="94"/>
    </location>
</feature>
<evidence type="ECO:0000313" key="2">
    <source>
        <dbReference type="EMBL" id="QMW05364.1"/>
    </source>
</evidence>
<organism evidence="2 3">
    <name type="scientific">Spirosoma foliorum</name>
    <dbReference type="NCBI Taxonomy" id="2710596"/>
    <lineage>
        <taxon>Bacteria</taxon>
        <taxon>Pseudomonadati</taxon>
        <taxon>Bacteroidota</taxon>
        <taxon>Cytophagia</taxon>
        <taxon>Cytophagales</taxon>
        <taxon>Cytophagaceae</taxon>
        <taxon>Spirosoma</taxon>
    </lineage>
</organism>
<dbReference type="KEGG" id="sfol:H3H32_10965"/>
<dbReference type="EMBL" id="CP059732">
    <property type="protein sequence ID" value="QMW05364.1"/>
    <property type="molecule type" value="Genomic_DNA"/>
</dbReference>
<evidence type="ECO:0000256" key="1">
    <source>
        <dbReference type="SAM" id="MobiDB-lite"/>
    </source>
</evidence>
<dbReference type="Proteomes" id="UP000515369">
    <property type="component" value="Chromosome"/>
</dbReference>
<keyword evidence="3" id="KW-1185">Reference proteome</keyword>
<accession>A0A7G5H2M2</accession>
<reference evidence="2 3" key="1">
    <citation type="submission" date="2020-07" db="EMBL/GenBank/DDBJ databases">
        <title>Spirosoma foliorum sp. nov., isolated from the leaves on the Nejang mountain Korea, Republic of.</title>
        <authorList>
            <person name="Ho H."/>
            <person name="Lee Y.-J."/>
            <person name="Nurcahyanto D.-A."/>
            <person name="Kim S.-G."/>
        </authorList>
    </citation>
    <scope>NUCLEOTIDE SEQUENCE [LARGE SCALE GENOMIC DNA]</scope>
    <source>
        <strain evidence="2 3">PL0136</strain>
    </source>
</reference>
<name>A0A7G5H2M2_9BACT</name>
<proteinExistence type="predicted"/>
<dbReference type="RefSeq" id="WP_182462710.1">
    <property type="nucleotide sequence ID" value="NZ_CP059732.1"/>
</dbReference>